<evidence type="ECO:0000256" key="7">
    <source>
        <dbReference type="ARBA" id="ARBA00023049"/>
    </source>
</evidence>
<evidence type="ECO:0000256" key="8">
    <source>
        <dbReference type="SAM" id="Phobius"/>
    </source>
</evidence>
<reference evidence="13" key="1">
    <citation type="submission" date="2009-07" db="EMBL/GenBank/DDBJ databases">
        <title>Complete sequence of chromosome of Methylovorus sp. SIP3-4.</title>
        <authorList>
            <person name="Lucas S."/>
            <person name="Copeland A."/>
            <person name="Lapidus A."/>
            <person name="Glavina del Rio T."/>
            <person name="Tice H."/>
            <person name="Bruce D."/>
            <person name="Goodwin L."/>
            <person name="Pitluck S."/>
            <person name="Clum A."/>
            <person name="Larimer F."/>
            <person name="Land M."/>
            <person name="Hauser L."/>
            <person name="Kyrpides N."/>
            <person name="Mikhailova N."/>
            <person name="Kayluzhnaya M."/>
            <person name="Chistoserdova L."/>
        </authorList>
    </citation>
    <scope>NUCLEOTIDE SEQUENCE [LARGE SCALE GENOMIC DNA]</scope>
    <source>
        <strain evidence="13">SIP3-4</strain>
    </source>
</reference>
<dbReference type="Pfam" id="PF01551">
    <property type="entry name" value="Peptidase_M23"/>
    <property type="match status" value="1"/>
</dbReference>
<dbReference type="CDD" id="cd12797">
    <property type="entry name" value="M23_peptidase"/>
    <property type="match status" value="1"/>
</dbReference>
<dbReference type="GO" id="GO:0046872">
    <property type="term" value="F:metal ion binding"/>
    <property type="evidence" value="ECO:0007669"/>
    <property type="project" value="UniProtKB-KW"/>
</dbReference>
<evidence type="ECO:0000259" key="9">
    <source>
        <dbReference type="Pfam" id="PF01551"/>
    </source>
</evidence>
<evidence type="ECO:0000259" key="11">
    <source>
        <dbReference type="Pfam" id="PF22310"/>
    </source>
</evidence>
<keyword evidence="8" id="KW-1133">Transmembrane helix</keyword>
<evidence type="ECO:0000313" key="13">
    <source>
        <dbReference type="Proteomes" id="UP000002743"/>
    </source>
</evidence>
<dbReference type="eggNOG" id="COG0739">
    <property type="taxonomic scope" value="Bacteria"/>
</dbReference>
<organism evidence="12 13">
    <name type="scientific">Methylovorus glucosotrophus (strain SIP3-4)</name>
    <dbReference type="NCBI Taxonomy" id="582744"/>
    <lineage>
        <taxon>Bacteria</taxon>
        <taxon>Pseudomonadati</taxon>
        <taxon>Pseudomonadota</taxon>
        <taxon>Betaproteobacteria</taxon>
        <taxon>Nitrosomonadales</taxon>
        <taxon>Methylophilaceae</taxon>
        <taxon>Methylovorus</taxon>
    </lineage>
</organism>
<comment type="subcellular location">
    <subcellularLocation>
        <location evidence="2">Cell envelope</location>
    </subcellularLocation>
</comment>
<dbReference type="RefSeq" id="WP_015829104.1">
    <property type="nucleotide sequence ID" value="NC_012969.1"/>
</dbReference>
<dbReference type="HOGENOM" id="CLU_026846_4_1_4"/>
<dbReference type="InterPro" id="IPR054512">
    <property type="entry name" value="NMB0315-like_N"/>
</dbReference>
<gene>
    <name evidence="12" type="ordered locus">Msip34_0066</name>
</gene>
<dbReference type="InterPro" id="IPR045834">
    <property type="entry name" value="Csd3_N2"/>
</dbReference>
<dbReference type="STRING" id="582744.Msip34_0066"/>
<evidence type="ECO:0000256" key="3">
    <source>
        <dbReference type="ARBA" id="ARBA00022670"/>
    </source>
</evidence>
<keyword evidence="5" id="KW-0378">Hydrolase</keyword>
<dbReference type="InterPro" id="IPR011055">
    <property type="entry name" value="Dup_hybrid_motif"/>
</dbReference>
<dbReference type="InterPro" id="IPR050570">
    <property type="entry name" value="Cell_wall_metabolism_enzyme"/>
</dbReference>
<sequence length="448" mass="49498" precursor="true">MQRSEPSSKPGILSQNRRFKERKLRLRWLLAFSSLPLFGIFTAFGIAPQTSVQDINIHTVVENIELPETIAPMVQVDAQNSSFWQADQIRRDDTLASLLSRLNITNDDAIEFLKRNPDARALATQLRPGRSIQAQTNQDGQLLKLQYQTDNNSTLHVELTANGYEAHVAETVMETHPVLKSAEIKSSLFGATDEAGIPDAIAIQLAEIFSSDIDFHSDLRRGDRFVVVYEASYWNGELARTGQVLAAEFINDGKTYRAVRYRNPEGQVSYYTPEGKSLHKSFLRSPLEFSRISSGFSLGRFHPILQKMRAHKGVDYAAPIGTRVKASADAVVDFVGVKSGYGNVVVLRHQNGISTVYGHLSRFAAGLHRGSKVSQGDIIAYVGMTGLATGPHLHYEFLLNGQHRDPLTVALPNAVPIAPKYKADFLANSSKLVAQLQLLISSNLASLE</sequence>
<dbReference type="Gene3D" id="3.10.450.350">
    <property type="match status" value="2"/>
</dbReference>
<evidence type="ECO:0000256" key="1">
    <source>
        <dbReference type="ARBA" id="ARBA00001947"/>
    </source>
</evidence>
<keyword evidence="8" id="KW-0472">Membrane</keyword>
<accession>C6X845</accession>
<feature type="domain" description="M23ase beta-sheet core" evidence="9">
    <location>
        <begin position="310"/>
        <end position="406"/>
    </location>
</feature>
<evidence type="ECO:0000256" key="2">
    <source>
        <dbReference type="ARBA" id="ARBA00004196"/>
    </source>
</evidence>
<dbReference type="InterPro" id="IPR016047">
    <property type="entry name" value="M23ase_b-sheet_dom"/>
</dbReference>
<dbReference type="EMBL" id="CP001674">
    <property type="protein sequence ID" value="ACT49315.1"/>
    <property type="molecule type" value="Genomic_DNA"/>
</dbReference>
<dbReference type="AlphaFoldDB" id="C6X845"/>
<protein>
    <submittedName>
        <fullName evidence="12">Peptidase M23</fullName>
    </submittedName>
</protein>
<dbReference type="GO" id="GO:0004222">
    <property type="term" value="F:metalloendopeptidase activity"/>
    <property type="evidence" value="ECO:0007669"/>
    <property type="project" value="TreeGrafter"/>
</dbReference>
<dbReference type="PANTHER" id="PTHR21666">
    <property type="entry name" value="PEPTIDASE-RELATED"/>
    <property type="match status" value="1"/>
</dbReference>
<dbReference type="Proteomes" id="UP000002743">
    <property type="component" value="Chromosome"/>
</dbReference>
<feature type="domain" description="DD-carboxypeptidase/endopeptidase Mpg-like N-terminal" evidence="11">
    <location>
        <begin position="82"/>
        <end position="152"/>
    </location>
</feature>
<evidence type="ECO:0000256" key="6">
    <source>
        <dbReference type="ARBA" id="ARBA00022833"/>
    </source>
</evidence>
<keyword evidence="13" id="KW-1185">Reference proteome</keyword>
<feature type="transmembrane region" description="Helical" evidence="8">
    <location>
        <begin position="26"/>
        <end position="47"/>
    </location>
</feature>
<evidence type="ECO:0000259" key="10">
    <source>
        <dbReference type="Pfam" id="PF19425"/>
    </source>
</evidence>
<dbReference type="KEGG" id="mei:Msip34_0066"/>
<dbReference type="Pfam" id="PF19425">
    <property type="entry name" value="Csd3_N2"/>
    <property type="match status" value="1"/>
</dbReference>
<feature type="domain" description="Csd3-like second N-terminal" evidence="10">
    <location>
        <begin position="181"/>
        <end position="297"/>
    </location>
</feature>
<reference evidence="12 13" key="2">
    <citation type="journal article" date="2011" name="J. Bacteriol.">
        <title>Genomes of three methylotrophs from a single niche uncover genetic and metabolic divergence of Methylophilaceae.</title>
        <authorList>
            <person name="Lapidus A."/>
            <person name="Clum A."/>
            <person name="Labutti K."/>
            <person name="Kaluzhnaya M.G."/>
            <person name="Lim S."/>
            <person name="Beck D.A."/>
            <person name="Glavina Del Rio T."/>
            <person name="Nolan M."/>
            <person name="Mavromatis K."/>
            <person name="Huntemann M."/>
            <person name="Lucas S."/>
            <person name="Lidstrom M.E."/>
            <person name="Ivanova N."/>
            <person name="Chistoserdova L."/>
        </authorList>
    </citation>
    <scope>NUCLEOTIDE SEQUENCE [LARGE SCALE GENOMIC DNA]</scope>
    <source>
        <strain evidence="12 13">SIP3-4</strain>
    </source>
</reference>
<keyword evidence="8" id="KW-0812">Transmembrane</keyword>
<keyword evidence="4" id="KW-0479">Metal-binding</keyword>
<keyword evidence="3" id="KW-0645">Protease</keyword>
<evidence type="ECO:0000256" key="4">
    <source>
        <dbReference type="ARBA" id="ARBA00022723"/>
    </source>
</evidence>
<proteinExistence type="predicted"/>
<dbReference type="Pfam" id="PF22310">
    <property type="entry name" value="NMB0315_dom_I"/>
    <property type="match status" value="1"/>
</dbReference>
<dbReference type="GO" id="GO:0006508">
    <property type="term" value="P:proteolysis"/>
    <property type="evidence" value="ECO:0007669"/>
    <property type="project" value="UniProtKB-KW"/>
</dbReference>
<evidence type="ECO:0000256" key="5">
    <source>
        <dbReference type="ARBA" id="ARBA00022801"/>
    </source>
</evidence>
<evidence type="ECO:0000313" key="12">
    <source>
        <dbReference type="EMBL" id="ACT49315.1"/>
    </source>
</evidence>
<comment type="cofactor">
    <cofactor evidence="1">
        <name>Zn(2+)</name>
        <dbReference type="ChEBI" id="CHEBI:29105"/>
    </cofactor>
</comment>
<name>C6X845_METGS</name>
<dbReference type="PANTHER" id="PTHR21666:SF288">
    <property type="entry name" value="CELL DIVISION PROTEIN YTFB"/>
    <property type="match status" value="1"/>
</dbReference>
<dbReference type="SUPFAM" id="SSF51261">
    <property type="entry name" value="Duplicated hybrid motif"/>
    <property type="match status" value="1"/>
</dbReference>
<dbReference type="Gene3D" id="2.70.70.10">
    <property type="entry name" value="Glucose Permease (Domain IIA)"/>
    <property type="match status" value="1"/>
</dbReference>
<keyword evidence="6" id="KW-0862">Zinc</keyword>
<keyword evidence="7" id="KW-0482">Metalloprotease</keyword>
<dbReference type="GO" id="GO:0030313">
    <property type="term" value="C:cell envelope"/>
    <property type="evidence" value="ECO:0007669"/>
    <property type="project" value="UniProtKB-SubCell"/>
</dbReference>